<keyword evidence="4" id="KW-0572">Peptidoglycan-anchor</keyword>
<comment type="caution">
    <text evidence="9">The sequence shown here is derived from an EMBL/GenBank/DDBJ whole genome shotgun (WGS) entry which is preliminary data.</text>
</comment>
<feature type="compositionally biased region" description="Low complexity" evidence="5">
    <location>
        <begin position="164"/>
        <end position="198"/>
    </location>
</feature>
<keyword evidence="6" id="KW-0812">Transmembrane</keyword>
<accession>A0ABX5EKM5</accession>
<evidence type="ECO:0000313" key="9">
    <source>
        <dbReference type="EMBL" id="PRZ10276.1"/>
    </source>
</evidence>
<gene>
    <name evidence="9" type="ORF">BCL65_101420</name>
</gene>
<evidence type="ECO:0000256" key="7">
    <source>
        <dbReference type="SAM" id="SignalP"/>
    </source>
</evidence>
<evidence type="ECO:0000259" key="8">
    <source>
        <dbReference type="Pfam" id="PF00746"/>
    </source>
</evidence>
<keyword evidence="3 7" id="KW-0732">Signal</keyword>
<feature type="signal peptide" evidence="7">
    <location>
        <begin position="1"/>
        <end position="23"/>
    </location>
</feature>
<feature type="transmembrane region" description="Helical" evidence="6">
    <location>
        <begin position="254"/>
        <end position="276"/>
    </location>
</feature>
<keyword evidence="2" id="KW-0964">Secreted</keyword>
<feature type="chain" id="PRO_5045422746" evidence="7">
    <location>
        <begin position="24"/>
        <end position="282"/>
    </location>
</feature>
<dbReference type="NCBIfam" id="TIGR01167">
    <property type="entry name" value="LPXTG_anchor"/>
    <property type="match status" value="1"/>
</dbReference>
<dbReference type="EMBL" id="PVTX01000001">
    <property type="protein sequence ID" value="PRZ10276.1"/>
    <property type="molecule type" value="Genomic_DNA"/>
</dbReference>
<keyword evidence="10" id="KW-1185">Reference proteome</keyword>
<evidence type="ECO:0000256" key="3">
    <source>
        <dbReference type="ARBA" id="ARBA00022729"/>
    </source>
</evidence>
<keyword evidence="1" id="KW-0134">Cell wall</keyword>
<feature type="domain" description="Gram-positive cocci surface proteins LPxTG" evidence="8">
    <location>
        <begin position="244"/>
        <end position="281"/>
    </location>
</feature>
<keyword evidence="6" id="KW-0472">Membrane</keyword>
<keyword evidence="6" id="KW-1133">Transmembrane helix</keyword>
<evidence type="ECO:0000256" key="6">
    <source>
        <dbReference type="SAM" id="Phobius"/>
    </source>
</evidence>
<evidence type="ECO:0000256" key="2">
    <source>
        <dbReference type="ARBA" id="ARBA00022525"/>
    </source>
</evidence>
<dbReference type="InterPro" id="IPR019931">
    <property type="entry name" value="LPXTG_anchor"/>
</dbReference>
<dbReference type="Proteomes" id="UP000239895">
    <property type="component" value="Unassembled WGS sequence"/>
</dbReference>
<dbReference type="RefSeq" id="WP_106264698.1">
    <property type="nucleotide sequence ID" value="NZ_PVTX01000001.1"/>
</dbReference>
<proteinExistence type="predicted"/>
<feature type="compositionally biased region" description="Pro residues" evidence="5">
    <location>
        <begin position="144"/>
        <end position="163"/>
    </location>
</feature>
<evidence type="ECO:0000313" key="10">
    <source>
        <dbReference type="Proteomes" id="UP000239895"/>
    </source>
</evidence>
<dbReference type="Pfam" id="PF00746">
    <property type="entry name" value="Gram_pos_anchor"/>
    <property type="match status" value="1"/>
</dbReference>
<reference evidence="9 10" key="1">
    <citation type="submission" date="2018-03" db="EMBL/GenBank/DDBJ databases">
        <title>Comparative analysis of microorganisms from saline springs in Andes Mountain Range, Colombia.</title>
        <authorList>
            <person name="Rubin E."/>
        </authorList>
    </citation>
    <scope>NUCLEOTIDE SEQUENCE [LARGE SCALE GENOMIC DNA]</scope>
    <source>
        <strain evidence="9 10">CG 23</strain>
    </source>
</reference>
<evidence type="ECO:0000256" key="5">
    <source>
        <dbReference type="SAM" id="MobiDB-lite"/>
    </source>
</evidence>
<feature type="region of interest" description="Disordered" evidence="5">
    <location>
        <begin position="126"/>
        <end position="235"/>
    </location>
</feature>
<sequence>MRTLPAAALTAALVIAPAALAWAGGSDDVTPYQVTAEGIQLPDGDVFPDNGHVNVRASKNGAQIGQAHFEGKCVDRTDAECAGTRHEVAQYIGQGFIPWAALGVAAGECVGWVQVSHYDEHFGEGGQEPVCLETSAPEETPEPVVTPEPKPTPEFPDTPPVVPGEPVEPGTDPTPTEPTEGTEPTEPVAPSESPAPVVDEGDDTGESDGTIGRPQGVAVTPGAPDASGDAAEVSARSAEQVRAQTTAELPQTGATVTGVVVAAVALVLGGLGVLTVRRRRRA</sequence>
<protein>
    <submittedName>
        <fullName evidence="9">LPXTG-motif cell wall-anchored protein</fullName>
    </submittedName>
</protein>
<evidence type="ECO:0000256" key="1">
    <source>
        <dbReference type="ARBA" id="ARBA00022512"/>
    </source>
</evidence>
<organism evidence="9 10">
    <name type="scientific">Isoptericola halotolerans</name>
    <dbReference type="NCBI Taxonomy" id="300560"/>
    <lineage>
        <taxon>Bacteria</taxon>
        <taxon>Bacillati</taxon>
        <taxon>Actinomycetota</taxon>
        <taxon>Actinomycetes</taxon>
        <taxon>Micrococcales</taxon>
        <taxon>Promicromonosporaceae</taxon>
        <taxon>Isoptericola</taxon>
    </lineage>
</organism>
<name>A0ABX5EKM5_9MICO</name>
<evidence type="ECO:0000256" key="4">
    <source>
        <dbReference type="ARBA" id="ARBA00023088"/>
    </source>
</evidence>